<dbReference type="InterPro" id="IPR036397">
    <property type="entry name" value="RNaseH_sf"/>
</dbReference>
<dbReference type="SUPFAM" id="SSF53098">
    <property type="entry name" value="Ribonuclease H-like"/>
    <property type="match status" value="1"/>
</dbReference>
<dbReference type="EMBL" id="JACGCM010000119">
    <property type="protein sequence ID" value="KAF6176167.1"/>
    <property type="molecule type" value="Genomic_DNA"/>
</dbReference>
<comment type="caution">
    <text evidence="4">The sequence shown here is derived from an EMBL/GenBank/DDBJ whole genome shotgun (WGS) entry which is preliminary data.</text>
</comment>
<dbReference type="SMART" id="SM00474">
    <property type="entry name" value="35EXOc"/>
    <property type="match status" value="1"/>
</dbReference>
<evidence type="ECO:0000259" key="3">
    <source>
        <dbReference type="SMART" id="SM00474"/>
    </source>
</evidence>
<dbReference type="InterPro" id="IPR002562">
    <property type="entry name" value="3'-5'_exonuclease_dom"/>
</dbReference>
<dbReference type="GO" id="GO:0003676">
    <property type="term" value="F:nucleic acid binding"/>
    <property type="evidence" value="ECO:0007669"/>
    <property type="project" value="InterPro"/>
</dbReference>
<evidence type="ECO:0000313" key="4">
    <source>
        <dbReference type="EMBL" id="KAF6176167.1"/>
    </source>
</evidence>
<feature type="domain" description="3'-5' exonuclease" evidence="3">
    <location>
        <begin position="35"/>
        <end position="211"/>
    </location>
</feature>
<dbReference type="InterPro" id="IPR012337">
    <property type="entry name" value="RNaseH-like_sf"/>
</dbReference>
<dbReference type="InterPro" id="IPR051132">
    <property type="entry name" value="3-5_Exonuclease_domain"/>
</dbReference>
<dbReference type="OrthoDB" id="1920326at2759"/>
<reference evidence="4 5" key="1">
    <citation type="journal article" date="2020" name="IScience">
        <title>Genome Sequencing of the Endangered Kingdonia uniflora (Circaeasteraceae, Ranunculales) Reveals Potential Mechanisms of Evolutionary Specialization.</title>
        <authorList>
            <person name="Sun Y."/>
            <person name="Deng T."/>
            <person name="Zhang A."/>
            <person name="Moore M.J."/>
            <person name="Landis J.B."/>
            <person name="Lin N."/>
            <person name="Zhang H."/>
            <person name="Zhang X."/>
            <person name="Huang J."/>
            <person name="Zhang X."/>
            <person name="Sun H."/>
            <person name="Wang H."/>
        </authorList>
    </citation>
    <scope>NUCLEOTIDE SEQUENCE [LARGE SCALE GENOMIC DNA]</scope>
    <source>
        <strain evidence="4">TB1705</strain>
        <tissue evidence="4">Leaf</tissue>
    </source>
</reference>
<sequence length="211" mass="24461">MSTSSTLTYNSFEKQVYDVTFNNNDHITTTVTNVAYVAEQWISEVKYVHHHRLHKLIVGLDIEWRPNNRFHPNNPVAILQVCVGRRCLIFQIHYFVGGLPECLEDFLKEESYKFVGVGIEKDIIKLEEDLNMTVSKAYELGDLAEGRYNEKWLKNVGLKGLAKQVLGIELEKPKHISRSNWAVRYLSYEQVEYATVDAFVSFEIGRILFLD</sequence>
<keyword evidence="2" id="KW-0378">Hydrolase</keyword>
<dbReference type="Pfam" id="PF01612">
    <property type="entry name" value="DNA_pol_A_exo1"/>
    <property type="match status" value="1"/>
</dbReference>
<evidence type="ECO:0000313" key="5">
    <source>
        <dbReference type="Proteomes" id="UP000541444"/>
    </source>
</evidence>
<dbReference type="GO" id="GO:0008408">
    <property type="term" value="F:3'-5' exonuclease activity"/>
    <property type="evidence" value="ECO:0007669"/>
    <property type="project" value="InterPro"/>
</dbReference>
<dbReference type="GO" id="GO:0005634">
    <property type="term" value="C:nucleus"/>
    <property type="evidence" value="ECO:0007669"/>
    <property type="project" value="TreeGrafter"/>
</dbReference>
<name>A0A7J7P9R2_9MAGN</name>
<accession>A0A7J7P9R2</accession>
<dbReference type="PANTHER" id="PTHR13620:SF105">
    <property type="entry name" value="OS01G0737700 PROTEIN"/>
    <property type="match status" value="1"/>
</dbReference>
<dbReference type="AlphaFoldDB" id="A0A7J7P9R2"/>
<dbReference type="PANTHER" id="PTHR13620">
    <property type="entry name" value="3-5 EXONUCLEASE"/>
    <property type="match status" value="1"/>
</dbReference>
<keyword evidence="5" id="KW-1185">Reference proteome</keyword>
<organism evidence="4 5">
    <name type="scientific">Kingdonia uniflora</name>
    <dbReference type="NCBI Taxonomy" id="39325"/>
    <lineage>
        <taxon>Eukaryota</taxon>
        <taxon>Viridiplantae</taxon>
        <taxon>Streptophyta</taxon>
        <taxon>Embryophyta</taxon>
        <taxon>Tracheophyta</taxon>
        <taxon>Spermatophyta</taxon>
        <taxon>Magnoliopsida</taxon>
        <taxon>Ranunculales</taxon>
        <taxon>Circaeasteraceae</taxon>
        <taxon>Kingdonia</taxon>
    </lineage>
</organism>
<dbReference type="Proteomes" id="UP000541444">
    <property type="component" value="Unassembled WGS sequence"/>
</dbReference>
<dbReference type="Gene3D" id="3.30.420.10">
    <property type="entry name" value="Ribonuclease H-like superfamily/Ribonuclease H"/>
    <property type="match status" value="1"/>
</dbReference>
<dbReference type="FunFam" id="3.30.420.10:FF:000054">
    <property type="entry name" value="Werner Syndrome-like exonuclease"/>
    <property type="match status" value="1"/>
</dbReference>
<evidence type="ECO:0000256" key="2">
    <source>
        <dbReference type="ARBA" id="ARBA00022801"/>
    </source>
</evidence>
<dbReference type="GO" id="GO:0006139">
    <property type="term" value="P:nucleobase-containing compound metabolic process"/>
    <property type="evidence" value="ECO:0007669"/>
    <property type="project" value="InterPro"/>
</dbReference>
<dbReference type="GO" id="GO:0005737">
    <property type="term" value="C:cytoplasm"/>
    <property type="evidence" value="ECO:0007669"/>
    <property type="project" value="TreeGrafter"/>
</dbReference>
<evidence type="ECO:0000256" key="1">
    <source>
        <dbReference type="ARBA" id="ARBA00022722"/>
    </source>
</evidence>
<proteinExistence type="predicted"/>
<protein>
    <recommendedName>
        <fullName evidence="3">3'-5' exonuclease domain-containing protein</fullName>
    </recommendedName>
</protein>
<gene>
    <name evidence="4" type="ORF">GIB67_023458</name>
</gene>
<keyword evidence="1" id="KW-0540">Nuclease</keyword>
<dbReference type="CDD" id="cd06141">
    <property type="entry name" value="WRN_exo"/>
    <property type="match status" value="1"/>
</dbReference>